<dbReference type="PANTHER" id="PTHR30069:SF29">
    <property type="entry name" value="HEMOGLOBIN AND HEMOGLOBIN-HAPTOGLOBIN-BINDING PROTEIN 1-RELATED"/>
    <property type="match status" value="1"/>
</dbReference>
<evidence type="ECO:0000259" key="15">
    <source>
        <dbReference type="Pfam" id="PF07715"/>
    </source>
</evidence>
<keyword evidence="6 11" id="KW-0798">TonB box</keyword>
<feature type="domain" description="TonB-dependent receptor-like beta-barrel" evidence="14">
    <location>
        <begin position="473"/>
        <end position="946"/>
    </location>
</feature>
<evidence type="ECO:0000256" key="3">
    <source>
        <dbReference type="ARBA" id="ARBA00022452"/>
    </source>
</evidence>
<dbReference type="EMBL" id="JAAABI010000006">
    <property type="protein sequence ID" value="NAY93022.1"/>
    <property type="molecule type" value="Genomic_DNA"/>
</dbReference>
<dbReference type="SUPFAM" id="SSF49464">
    <property type="entry name" value="Carboxypeptidase regulatory domain-like"/>
    <property type="match status" value="1"/>
</dbReference>
<keyword evidence="5 13" id="KW-0732">Signal</keyword>
<evidence type="ECO:0000256" key="10">
    <source>
        <dbReference type="PROSITE-ProRule" id="PRU01360"/>
    </source>
</evidence>
<proteinExistence type="inferred from homology"/>
<dbReference type="SUPFAM" id="SSF56935">
    <property type="entry name" value="Porins"/>
    <property type="match status" value="1"/>
</dbReference>
<evidence type="ECO:0000256" key="8">
    <source>
        <dbReference type="ARBA" id="ARBA00023170"/>
    </source>
</evidence>
<dbReference type="GO" id="GO:0015344">
    <property type="term" value="F:siderophore uptake transmembrane transporter activity"/>
    <property type="evidence" value="ECO:0007669"/>
    <property type="project" value="TreeGrafter"/>
</dbReference>
<comment type="similarity">
    <text evidence="10 11">Belongs to the TonB-dependent receptor family.</text>
</comment>
<dbReference type="PROSITE" id="PS52016">
    <property type="entry name" value="TONB_DEPENDENT_REC_3"/>
    <property type="match status" value="1"/>
</dbReference>
<dbReference type="GO" id="GO:0009279">
    <property type="term" value="C:cell outer membrane"/>
    <property type="evidence" value="ECO:0007669"/>
    <property type="project" value="UniProtKB-SubCell"/>
</dbReference>
<dbReference type="InterPro" id="IPR039426">
    <property type="entry name" value="TonB-dep_rcpt-like"/>
</dbReference>
<dbReference type="Pfam" id="PF00593">
    <property type="entry name" value="TonB_dep_Rec_b-barrel"/>
    <property type="match status" value="1"/>
</dbReference>
<dbReference type="InterPro" id="IPR012910">
    <property type="entry name" value="Plug_dom"/>
</dbReference>
<dbReference type="InterPro" id="IPR008969">
    <property type="entry name" value="CarboxyPept-like_regulatory"/>
</dbReference>
<dbReference type="AlphaFoldDB" id="A0A964WYL4"/>
<sequence length="1090" mass="118443">MKVKKLFGALILMLFCLASAQSQEKTITGTVTDQTGLPLPGVNIVVEGTTNGTQSDFDGNYAITASEGQVLLFTYIGQKEEQRTIGAQNVLNVQMQEDTQALEEVVVTALGIKREKQALGYAVAEVNEEQLESRPEGDVARVLQGKASGVQITNQSGLSGSGTNVVIRGLSSFSSGNQALFIVDGVPFSTATNSSGRNGGSDNAAPGGSRQDFINGNSGSSRFLDLDPNSIESVNVLKGLAAATLYGSQGRNGVILITTKGGSSRTGPKKTEITVNSSFFFNEIASLPDYQNEYGNGFDQSFGWFFSNWGPSFRRDGVAGWGNQAAIDENGTLPHPYSTSTAAIQAAFPEFQGVRYEWRPYDGVREFFRTGGVATLNVNVRGASDDGKVSYNINYGHLKDNGFTPNNSVTRNSLGIGGSAKLSNKFTASGTLNFSRSKFVSPPVALSNGSGATGTGSSVFGDLWFTPRSIDIQGLPFEDPVTGGSVYYRQDNTIQHPLWTVANAEFSQETNRVFGQASLQYDINDNLNLIYRAGIDVYSENNVNFQNKGGVNSNSNDVRLLSGFYETWNNTNTIWDHNFVLNGDYDITEKIGSTFNVGATSRREIFNRTGVASDNQQAFGVLRHFNFLNSLPIQATTERNLVGVYAQADFDYDNFLYLTLAARNDWVSNFARANQAQFYPSASLAFIPTAVFEGLKSENVLNYLKIRAGFGSSANFESTPFPIANTLSLNVREAQDSSGQNVVANSTPARFGNPDLQPEVLNEIELGIESRFWNNRITLEGSVYKRFTTDLILDRPLEPATGNTVIATNIGEIESEGVEIDLGVNWFRAKDEGGFNWQTNLNFTAYETTVTDLGLDTDLVVYSGFSNLGNAAIEGEPLGAFFGTRILRDDDGNAVIGTNGWYVQDPTDGIIGDPNPDWVANIINSLSYKNFTLGFQWNYTQGGDIYSSTIATLLGRGLIPETNDRENTYVIPGVDLNGNPNRFQINNSDFFFQNVLFGPSELQVYDATTLRLQEASLAYSLPKKFLDKTPFGGLTFTISGQNLWFRAFNTPKGANFDPNTAGLGVGNGQGFDFINGPSSRRYGLSIKATF</sequence>
<evidence type="ECO:0000256" key="4">
    <source>
        <dbReference type="ARBA" id="ARBA00022692"/>
    </source>
</evidence>
<keyword evidence="4 10" id="KW-0812">Transmembrane</keyword>
<dbReference type="InterPro" id="IPR023996">
    <property type="entry name" value="TonB-dep_OMP_SusC/RagA"/>
</dbReference>
<dbReference type="NCBIfam" id="TIGR04056">
    <property type="entry name" value="OMP_RagA_SusC"/>
    <property type="match status" value="1"/>
</dbReference>
<accession>A0A964WYL4</accession>
<dbReference type="InterPro" id="IPR036942">
    <property type="entry name" value="Beta-barrel_TonB_sf"/>
</dbReference>
<evidence type="ECO:0000313" key="17">
    <source>
        <dbReference type="Proteomes" id="UP000667650"/>
    </source>
</evidence>
<dbReference type="InterPro" id="IPR000531">
    <property type="entry name" value="Beta-barrel_TonB"/>
</dbReference>
<evidence type="ECO:0000256" key="13">
    <source>
        <dbReference type="SAM" id="SignalP"/>
    </source>
</evidence>
<dbReference type="Gene3D" id="2.40.170.20">
    <property type="entry name" value="TonB-dependent receptor, beta-barrel domain"/>
    <property type="match status" value="1"/>
</dbReference>
<evidence type="ECO:0000256" key="12">
    <source>
        <dbReference type="SAM" id="MobiDB-lite"/>
    </source>
</evidence>
<evidence type="ECO:0000256" key="5">
    <source>
        <dbReference type="ARBA" id="ARBA00022729"/>
    </source>
</evidence>
<feature type="region of interest" description="Disordered" evidence="12">
    <location>
        <begin position="192"/>
        <end position="212"/>
    </location>
</feature>
<comment type="subcellular location">
    <subcellularLocation>
        <location evidence="1 10">Cell outer membrane</location>
        <topology evidence="1 10">Multi-pass membrane protein</topology>
    </subcellularLocation>
</comment>
<name>A0A964WYL4_9FLAO</name>
<reference evidence="16" key="1">
    <citation type="submission" date="2020-01" db="EMBL/GenBank/DDBJ databases">
        <title>Muricauda ochracea sp. nov., isolated from a tidal flat of Garorim bay in Korea.</title>
        <authorList>
            <person name="Kim D."/>
            <person name="Yoo Y."/>
            <person name="Kim J.-J."/>
        </authorList>
    </citation>
    <scope>NUCLEOTIDE SEQUENCE</scope>
    <source>
        <strain evidence="16">JGD-17</strain>
    </source>
</reference>
<dbReference type="Pfam" id="PF07715">
    <property type="entry name" value="Plug"/>
    <property type="match status" value="1"/>
</dbReference>
<dbReference type="Gene3D" id="2.170.130.10">
    <property type="entry name" value="TonB-dependent receptor, plug domain"/>
    <property type="match status" value="1"/>
</dbReference>
<keyword evidence="3 10" id="KW-1134">Transmembrane beta strand</keyword>
<comment type="caution">
    <text evidence="16">The sequence shown here is derived from an EMBL/GenBank/DDBJ whole genome shotgun (WGS) entry which is preliminary data.</text>
</comment>
<keyword evidence="7 10" id="KW-0472">Membrane</keyword>
<dbReference type="Proteomes" id="UP000667650">
    <property type="component" value="Unassembled WGS sequence"/>
</dbReference>
<evidence type="ECO:0000256" key="7">
    <source>
        <dbReference type="ARBA" id="ARBA00023136"/>
    </source>
</evidence>
<dbReference type="Gene3D" id="2.60.40.1120">
    <property type="entry name" value="Carboxypeptidase-like, regulatory domain"/>
    <property type="match status" value="1"/>
</dbReference>
<keyword evidence="2 10" id="KW-0813">Transport</keyword>
<evidence type="ECO:0000259" key="14">
    <source>
        <dbReference type="Pfam" id="PF00593"/>
    </source>
</evidence>
<dbReference type="Pfam" id="PF13715">
    <property type="entry name" value="CarbopepD_reg_2"/>
    <property type="match status" value="1"/>
</dbReference>
<evidence type="ECO:0000256" key="2">
    <source>
        <dbReference type="ARBA" id="ARBA00022448"/>
    </source>
</evidence>
<dbReference type="PANTHER" id="PTHR30069">
    <property type="entry name" value="TONB-DEPENDENT OUTER MEMBRANE RECEPTOR"/>
    <property type="match status" value="1"/>
</dbReference>
<organism evidence="16 17">
    <name type="scientific">Flagellimonas ochracea</name>
    <dbReference type="NCBI Taxonomy" id="2696472"/>
    <lineage>
        <taxon>Bacteria</taxon>
        <taxon>Pseudomonadati</taxon>
        <taxon>Bacteroidota</taxon>
        <taxon>Flavobacteriia</taxon>
        <taxon>Flavobacteriales</taxon>
        <taxon>Flavobacteriaceae</taxon>
        <taxon>Flagellimonas</taxon>
    </lineage>
</organism>
<keyword evidence="8" id="KW-0675">Receptor</keyword>
<gene>
    <name evidence="16" type="ORF">GTQ34_13945</name>
</gene>
<dbReference type="GO" id="GO:0044718">
    <property type="term" value="P:siderophore transmembrane transport"/>
    <property type="evidence" value="ECO:0007669"/>
    <property type="project" value="TreeGrafter"/>
</dbReference>
<keyword evidence="17" id="KW-1185">Reference proteome</keyword>
<feature type="domain" description="TonB-dependent receptor plug" evidence="15">
    <location>
        <begin position="117"/>
        <end position="254"/>
    </location>
</feature>
<dbReference type="InterPro" id="IPR037066">
    <property type="entry name" value="Plug_dom_sf"/>
</dbReference>
<evidence type="ECO:0000256" key="1">
    <source>
        <dbReference type="ARBA" id="ARBA00004571"/>
    </source>
</evidence>
<protein>
    <submittedName>
        <fullName evidence="16">SusC/RagA family TonB-linked outer membrane protein</fullName>
    </submittedName>
</protein>
<evidence type="ECO:0000256" key="11">
    <source>
        <dbReference type="RuleBase" id="RU003357"/>
    </source>
</evidence>
<feature type="signal peptide" evidence="13">
    <location>
        <begin position="1"/>
        <end position="20"/>
    </location>
</feature>
<feature type="chain" id="PRO_5037558318" evidence="13">
    <location>
        <begin position="21"/>
        <end position="1090"/>
    </location>
</feature>
<dbReference type="RefSeq" id="WP_166524435.1">
    <property type="nucleotide sequence ID" value="NZ_JAAABI010000006.1"/>
</dbReference>
<evidence type="ECO:0000256" key="9">
    <source>
        <dbReference type="ARBA" id="ARBA00023237"/>
    </source>
</evidence>
<evidence type="ECO:0000313" key="16">
    <source>
        <dbReference type="EMBL" id="NAY93022.1"/>
    </source>
</evidence>
<evidence type="ECO:0000256" key="6">
    <source>
        <dbReference type="ARBA" id="ARBA00023077"/>
    </source>
</evidence>
<keyword evidence="9 10" id="KW-0998">Cell outer membrane</keyword>